<dbReference type="SUPFAM" id="SSF53474">
    <property type="entry name" value="alpha/beta-Hydrolases"/>
    <property type="match status" value="1"/>
</dbReference>
<keyword evidence="2" id="KW-0732">Signal</keyword>
<organism evidence="4 5">
    <name type="scientific">Kibdelosporangium persicum</name>
    <dbReference type="NCBI Taxonomy" id="2698649"/>
    <lineage>
        <taxon>Bacteria</taxon>
        <taxon>Bacillati</taxon>
        <taxon>Actinomycetota</taxon>
        <taxon>Actinomycetes</taxon>
        <taxon>Pseudonocardiales</taxon>
        <taxon>Pseudonocardiaceae</taxon>
        <taxon>Kibdelosporangium</taxon>
    </lineage>
</organism>
<name>A0ABX2FBM0_9PSEU</name>
<evidence type="ECO:0000313" key="4">
    <source>
        <dbReference type="EMBL" id="NRN68727.1"/>
    </source>
</evidence>
<comment type="caution">
    <text evidence="4">The sequence shown here is derived from an EMBL/GenBank/DDBJ whole genome shotgun (WGS) entry which is preliminary data.</text>
</comment>
<accession>A0ABX2FBM0</accession>
<keyword evidence="4" id="KW-0645">Protease</keyword>
<gene>
    <name evidence="4" type="ORF">GC106_59740</name>
</gene>
<dbReference type="Gene3D" id="1.10.246.70">
    <property type="match status" value="1"/>
</dbReference>
<feature type="chain" id="PRO_5046129080" evidence="2">
    <location>
        <begin position="32"/>
        <end position="643"/>
    </location>
</feature>
<dbReference type="InterPro" id="IPR008979">
    <property type="entry name" value="Galactose-bd-like_sf"/>
</dbReference>
<dbReference type="EMBL" id="JAAATY010000022">
    <property type="protein sequence ID" value="NRN68727.1"/>
    <property type="molecule type" value="Genomic_DNA"/>
</dbReference>
<keyword evidence="1" id="KW-0378">Hydrolase</keyword>
<keyword evidence="4" id="KW-0031">Aminopeptidase</keyword>
<dbReference type="InterPro" id="IPR029058">
    <property type="entry name" value="AB_hydrolase_fold"/>
</dbReference>
<proteinExistence type="predicted"/>
<evidence type="ECO:0000256" key="1">
    <source>
        <dbReference type="ARBA" id="ARBA00022801"/>
    </source>
</evidence>
<protein>
    <submittedName>
        <fullName evidence="4">X-prolyl-dipeptidyl aminopeptidase</fullName>
    </submittedName>
</protein>
<dbReference type="SUPFAM" id="SSF49785">
    <property type="entry name" value="Galactose-binding domain-like"/>
    <property type="match status" value="1"/>
</dbReference>
<evidence type="ECO:0000313" key="5">
    <source>
        <dbReference type="Proteomes" id="UP000763557"/>
    </source>
</evidence>
<keyword evidence="5" id="KW-1185">Reference proteome</keyword>
<dbReference type="GO" id="GO:0004177">
    <property type="term" value="F:aminopeptidase activity"/>
    <property type="evidence" value="ECO:0007669"/>
    <property type="project" value="UniProtKB-KW"/>
</dbReference>
<dbReference type="Pfam" id="PF08530">
    <property type="entry name" value="PepX_C"/>
    <property type="match status" value="1"/>
</dbReference>
<dbReference type="Pfam" id="PF02129">
    <property type="entry name" value="Peptidase_S15"/>
    <property type="match status" value="1"/>
</dbReference>
<evidence type="ECO:0000259" key="3">
    <source>
        <dbReference type="SMART" id="SM00939"/>
    </source>
</evidence>
<dbReference type="Gene3D" id="2.60.120.260">
    <property type="entry name" value="Galactose-binding domain-like"/>
    <property type="match status" value="1"/>
</dbReference>
<dbReference type="InterPro" id="IPR013736">
    <property type="entry name" value="Xaa-Pro_dipept_C"/>
</dbReference>
<reference evidence="4 5" key="1">
    <citation type="submission" date="2020-01" db="EMBL/GenBank/DDBJ databases">
        <title>Kibdelosporangium persica a novel Actinomycetes from a hot desert in Iran.</title>
        <authorList>
            <person name="Safaei N."/>
            <person name="Zaburannyi N."/>
            <person name="Mueller R."/>
            <person name="Wink J."/>
        </authorList>
    </citation>
    <scope>NUCLEOTIDE SEQUENCE [LARGE SCALE GENOMIC DNA]</scope>
    <source>
        <strain evidence="4 5">4NS15</strain>
    </source>
</reference>
<dbReference type="SMART" id="SM00939">
    <property type="entry name" value="PepX_C"/>
    <property type="match status" value="1"/>
</dbReference>
<feature type="signal peptide" evidence="2">
    <location>
        <begin position="1"/>
        <end position="31"/>
    </location>
</feature>
<evidence type="ECO:0000256" key="2">
    <source>
        <dbReference type="SAM" id="SignalP"/>
    </source>
</evidence>
<sequence>MIYLRKSLAALAAGAVSATLLTSVMAGPAGAAPSVEIRDGVSQPVFSYADAIRETVYVEAPVDGDRDGRNDRIVADVIRPAETAQGLKVPVIFQASPYFGPDLTAGARSEDPRGRYRARSLDSEFKDLEDDGTPTRFPEYYDNYFVPRGYAVVQVDSPGTRYSEGCTTVDGKAEVLAVKAVLDWLDGRGKATDKAGQAVSADWDTNRVGWVGRSHRGIFGNLVSTMDVPNLKTIVPIATLGSWYPYMRNQGLPRFQDYARWTAVTDGNTSRLGTTRCKAVHDELAAASDDTHGTYNAFWRERDYVPAAGKVKASVYMVHGLNDWNVTTDLALDWWKALGTANIPRKLMLTQQAHVDPIDAHRERWLPKIHQWMDHWLLGVQNGIMNEPPVELERSANQWEAHTAWPAPNTTPRTLWLGPTLSETRPSPSVVQFEEKYSQLQRDMANPDVSNFNRAQFISRPLTQATRFSGVAEVNLRAKASVSGTPLTALLVDYGTDARNVTDEDDYLSGLVSAPGSDCLGQGTAVDTGCYSRHTQDVQTRPFEIVTTVQIDTENRRTLEFDEPVQPEKYYTYNLKLKPEDYVFKPGHRIGVVIAGTNCTGTEVPGTNWCANEPAAGQEPWGRTLFEIDTANSFLTLPVVASP</sequence>
<dbReference type="Proteomes" id="UP000763557">
    <property type="component" value="Unassembled WGS sequence"/>
</dbReference>
<dbReference type="Gene3D" id="3.40.50.1820">
    <property type="entry name" value="alpha/beta hydrolase"/>
    <property type="match status" value="1"/>
</dbReference>
<dbReference type="InterPro" id="IPR000383">
    <property type="entry name" value="Xaa-Pro-like_dom"/>
</dbReference>
<feature type="domain" description="Xaa-Pro dipeptidyl-peptidase C-terminal" evidence="3">
    <location>
        <begin position="370"/>
        <end position="621"/>
    </location>
</feature>